<comment type="catalytic activity">
    <reaction evidence="6">
        <text>L-threonyl-[protein] + ATP = O-phospho-L-threonyl-[protein] + ADP + H(+)</text>
        <dbReference type="Rhea" id="RHEA:46608"/>
        <dbReference type="Rhea" id="RHEA-COMP:11060"/>
        <dbReference type="Rhea" id="RHEA-COMP:11605"/>
        <dbReference type="ChEBI" id="CHEBI:15378"/>
        <dbReference type="ChEBI" id="CHEBI:30013"/>
        <dbReference type="ChEBI" id="CHEBI:30616"/>
        <dbReference type="ChEBI" id="CHEBI:61977"/>
        <dbReference type="ChEBI" id="CHEBI:456216"/>
        <dbReference type="EC" id="2.7.11.1"/>
    </reaction>
</comment>
<keyword evidence="5" id="KW-0067">ATP-binding</keyword>
<protein>
    <recommendedName>
        <fullName evidence="8">Ubiquitin carboxyl-terminal hydrolase</fullName>
        <ecNumber evidence="8">3.4.19.12</ecNumber>
    </recommendedName>
</protein>
<comment type="catalytic activity">
    <reaction evidence="7">
        <text>L-seryl-[protein] + ATP = O-phospho-L-seryl-[protein] + ADP + H(+)</text>
        <dbReference type="Rhea" id="RHEA:17989"/>
        <dbReference type="Rhea" id="RHEA-COMP:9863"/>
        <dbReference type="Rhea" id="RHEA-COMP:11604"/>
        <dbReference type="ChEBI" id="CHEBI:15378"/>
        <dbReference type="ChEBI" id="CHEBI:29999"/>
        <dbReference type="ChEBI" id="CHEBI:30616"/>
        <dbReference type="ChEBI" id="CHEBI:83421"/>
        <dbReference type="ChEBI" id="CHEBI:456216"/>
        <dbReference type="EC" id="2.7.11.1"/>
    </reaction>
</comment>
<dbReference type="CDD" id="cd02257">
    <property type="entry name" value="Peptidase_C19"/>
    <property type="match status" value="1"/>
</dbReference>
<evidence type="ECO:0000313" key="13">
    <source>
        <dbReference type="Proteomes" id="UP000324800"/>
    </source>
</evidence>
<keyword evidence="8" id="KW-0788">Thiol protease</keyword>
<dbReference type="PROSITE" id="PS50235">
    <property type="entry name" value="USP_3"/>
    <property type="match status" value="1"/>
</dbReference>
<keyword evidence="8" id="KW-0378">Hydrolase</keyword>
<dbReference type="Proteomes" id="UP000324800">
    <property type="component" value="Unassembled WGS sequence"/>
</dbReference>
<dbReference type="GO" id="GO:0006508">
    <property type="term" value="P:proteolysis"/>
    <property type="evidence" value="ECO:0007669"/>
    <property type="project" value="UniProtKB-KW"/>
</dbReference>
<dbReference type="InterPro" id="IPR028889">
    <property type="entry name" value="USP"/>
</dbReference>
<dbReference type="GO" id="GO:0005524">
    <property type="term" value="F:ATP binding"/>
    <property type="evidence" value="ECO:0007669"/>
    <property type="project" value="UniProtKB-KW"/>
</dbReference>
<dbReference type="EC" id="3.4.19.12" evidence="8"/>
<proteinExistence type="inferred from homology"/>
<evidence type="ECO:0000259" key="11">
    <source>
        <dbReference type="PROSITE" id="PS50235"/>
    </source>
</evidence>
<evidence type="ECO:0000256" key="5">
    <source>
        <dbReference type="ARBA" id="ARBA00022840"/>
    </source>
</evidence>
<sequence>MFWKRSKQSSKSNPQDNDSNSPKFELNIPSSSQSSTITSQKQSFQQAKGSAHEPIRNIQSFDFWRQPNVGIPNIGNTCYLNSAIQGLTYCSAFTNELLNSPFASQDSQYSIFKIDEKQSYQMNPKIIRQFQVENSQNTNLPYKISGIGAKIRENDYFNWFALARAVIEEMLSLRINGNTLSRVSHTSQDMEQPKYSSSYSYSYYDESIQSCVSTSIAQKVQSSLGQVNNDLIGYGQQDSHEALIAILDSLHEVTFDIEEQNIHQKLLDDNKENKNEKEKEQKQSSISAPSTPSTMSREGFSKVWEEYKRLCGSYVTRTIMVQDSSSFFSLKPKVKCSIMDLLKNYNRTSNVEGLKCEFCHKTTEVLRFKFLAHWPKVLILQINRFIGGMESRAKKDTTPVDIPIIIQPNDILNCFESSPFLQQFAEHLIPPYQEYILTSVVYHSGSISSGHYTCVGRLANGKWMKHSDSSFYEEDEPTTSSDAYILFYTAIGDGFTLLRTNAQSDPKQVGRKERLGKGSFSTVWLAVERSTGLQVVQKEMDYYSDDEKEMVNKEKTIMLNIIQTLKQQQQSFLHLVQPLGFFINEDKSKAFLILEYCQGGNLRKFINNLKSQKTLISIEFAWSILAQVAFVIGQLHQNRIIHGNVKPENILLTNDLKVKLSDFGLAHKLQDEREYLTSFGGLNPYLSPELIQAQNADEIEKEKERSGKMKGLSKKRFQTTAADIWAFGVIMYELLAQKHPFIDAMDGKSGISLGKLIRRVVTEQPPQLPNNYPENMKNLIKRMLEKDPIRRITAEAILAVPQVATNILRN</sequence>
<evidence type="ECO:0000256" key="6">
    <source>
        <dbReference type="ARBA" id="ARBA00047899"/>
    </source>
</evidence>
<dbReference type="PROSITE" id="PS00973">
    <property type="entry name" value="USP_2"/>
    <property type="match status" value="1"/>
</dbReference>
<keyword evidence="1" id="KW-0723">Serine/threonine-protein kinase</keyword>
<feature type="domain" description="Protein kinase" evidence="10">
    <location>
        <begin position="509"/>
        <end position="803"/>
    </location>
</feature>
<dbReference type="EMBL" id="SNRW01000651">
    <property type="protein sequence ID" value="KAA6399940.1"/>
    <property type="molecule type" value="Genomic_DNA"/>
</dbReference>
<dbReference type="Gene3D" id="3.90.70.10">
    <property type="entry name" value="Cysteine proteinases"/>
    <property type="match status" value="1"/>
</dbReference>
<dbReference type="GO" id="GO:0004843">
    <property type="term" value="F:cysteine-type deubiquitinase activity"/>
    <property type="evidence" value="ECO:0007669"/>
    <property type="project" value="UniProtKB-UniRule"/>
</dbReference>
<dbReference type="PROSITE" id="PS50011">
    <property type="entry name" value="PROTEIN_KINASE_DOM"/>
    <property type="match status" value="1"/>
</dbReference>
<feature type="compositionally biased region" description="Polar residues" evidence="9">
    <location>
        <begin position="284"/>
        <end position="296"/>
    </location>
</feature>
<dbReference type="PROSITE" id="PS00972">
    <property type="entry name" value="USP_1"/>
    <property type="match status" value="1"/>
</dbReference>
<reference evidence="12 13" key="1">
    <citation type="submission" date="2019-03" db="EMBL/GenBank/DDBJ databases">
        <title>Single cell metagenomics reveals metabolic interactions within the superorganism composed of flagellate Streblomastix strix and complex community of Bacteroidetes bacteria on its surface.</title>
        <authorList>
            <person name="Treitli S.C."/>
            <person name="Kolisko M."/>
            <person name="Husnik F."/>
            <person name="Keeling P."/>
            <person name="Hampl V."/>
        </authorList>
    </citation>
    <scope>NUCLEOTIDE SEQUENCE [LARGE SCALE GENOMIC DNA]</scope>
    <source>
        <strain evidence="12">ST1C</strain>
    </source>
</reference>
<accession>A0A5J4WYK5</accession>
<evidence type="ECO:0000256" key="2">
    <source>
        <dbReference type="ARBA" id="ARBA00022679"/>
    </source>
</evidence>
<feature type="compositionally biased region" description="Polar residues" evidence="9">
    <location>
        <begin position="9"/>
        <end position="22"/>
    </location>
</feature>
<comment type="caution">
    <text evidence="12">The sequence shown here is derived from an EMBL/GenBank/DDBJ whole genome shotgun (WGS) entry which is preliminary data.</text>
</comment>
<keyword evidence="8" id="KW-0645">Protease</keyword>
<dbReference type="InterPro" id="IPR000719">
    <property type="entry name" value="Prot_kinase_dom"/>
</dbReference>
<feature type="compositionally biased region" description="Basic and acidic residues" evidence="9">
    <location>
        <begin position="266"/>
        <end position="282"/>
    </location>
</feature>
<evidence type="ECO:0000313" key="12">
    <source>
        <dbReference type="EMBL" id="KAA6399940.1"/>
    </source>
</evidence>
<dbReference type="InterPro" id="IPR038765">
    <property type="entry name" value="Papain-like_cys_pep_sf"/>
</dbReference>
<feature type="domain" description="USP" evidence="11">
    <location>
        <begin position="69"/>
        <end position="491"/>
    </location>
</feature>
<dbReference type="GO" id="GO:0106310">
    <property type="term" value="F:protein serine kinase activity"/>
    <property type="evidence" value="ECO:0007669"/>
    <property type="project" value="RHEA"/>
</dbReference>
<evidence type="ECO:0000256" key="4">
    <source>
        <dbReference type="ARBA" id="ARBA00022777"/>
    </source>
</evidence>
<dbReference type="GO" id="GO:0016579">
    <property type="term" value="P:protein deubiquitination"/>
    <property type="evidence" value="ECO:0007669"/>
    <property type="project" value="InterPro"/>
</dbReference>
<feature type="compositionally biased region" description="Low complexity" evidence="9">
    <location>
        <begin position="30"/>
        <end position="46"/>
    </location>
</feature>
<comment type="catalytic activity">
    <reaction evidence="8">
        <text>Thiol-dependent hydrolysis of ester, thioester, amide, peptide and isopeptide bonds formed by the C-terminal Gly of ubiquitin (a 76-residue protein attached to proteins as an intracellular targeting signal).</text>
        <dbReference type="EC" id="3.4.19.12"/>
    </reaction>
</comment>
<feature type="region of interest" description="Disordered" evidence="9">
    <location>
        <begin position="1"/>
        <end position="51"/>
    </location>
</feature>
<dbReference type="GO" id="GO:0004674">
    <property type="term" value="F:protein serine/threonine kinase activity"/>
    <property type="evidence" value="ECO:0007669"/>
    <property type="project" value="UniProtKB-KW"/>
</dbReference>
<feature type="region of interest" description="Disordered" evidence="9">
    <location>
        <begin position="266"/>
        <end position="297"/>
    </location>
</feature>
<evidence type="ECO:0000256" key="8">
    <source>
        <dbReference type="RuleBase" id="RU366025"/>
    </source>
</evidence>
<evidence type="ECO:0000256" key="7">
    <source>
        <dbReference type="ARBA" id="ARBA00048679"/>
    </source>
</evidence>
<evidence type="ECO:0000259" key="10">
    <source>
        <dbReference type="PROSITE" id="PS50011"/>
    </source>
</evidence>
<name>A0A5J4WYK5_9EUKA</name>
<comment type="similarity">
    <text evidence="8">Belongs to the peptidase C19 family.</text>
</comment>
<dbReference type="OrthoDB" id="20524at2759"/>
<evidence type="ECO:0000256" key="3">
    <source>
        <dbReference type="ARBA" id="ARBA00022741"/>
    </source>
</evidence>
<organism evidence="12 13">
    <name type="scientific">Streblomastix strix</name>
    <dbReference type="NCBI Taxonomy" id="222440"/>
    <lineage>
        <taxon>Eukaryota</taxon>
        <taxon>Metamonada</taxon>
        <taxon>Preaxostyla</taxon>
        <taxon>Oxymonadida</taxon>
        <taxon>Streblomastigidae</taxon>
        <taxon>Streblomastix</taxon>
    </lineage>
</organism>
<dbReference type="InterPro" id="IPR001394">
    <property type="entry name" value="Peptidase_C19_UCH"/>
</dbReference>
<keyword evidence="3" id="KW-0547">Nucleotide-binding</keyword>
<dbReference type="Pfam" id="PF00069">
    <property type="entry name" value="Pkinase"/>
    <property type="match status" value="1"/>
</dbReference>
<keyword evidence="4 12" id="KW-0418">Kinase</keyword>
<keyword evidence="2" id="KW-0808">Transferase</keyword>
<dbReference type="PANTHER" id="PTHR43671:SF98">
    <property type="entry name" value="SERINE_THREONINE-PROTEIN KINASE NEK11"/>
    <property type="match status" value="1"/>
</dbReference>
<dbReference type="InterPro" id="IPR011009">
    <property type="entry name" value="Kinase-like_dom_sf"/>
</dbReference>
<keyword evidence="8" id="KW-0833">Ubl conjugation pathway</keyword>
<dbReference type="InterPro" id="IPR018200">
    <property type="entry name" value="USP_CS"/>
</dbReference>
<dbReference type="Pfam" id="PF00443">
    <property type="entry name" value="UCH"/>
    <property type="match status" value="1"/>
</dbReference>
<dbReference type="SUPFAM" id="SSF54001">
    <property type="entry name" value="Cysteine proteinases"/>
    <property type="match status" value="1"/>
</dbReference>
<dbReference type="SUPFAM" id="SSF56112">
    <property type="entry name" value="Protein kinase-like (PK-like)"/>
    <property type="match status" value="1"/>
</dbReference>
<evidence type="ECO:0000256" key="1">
    <source>
        <dbReference type="ARBA" id="ARBA00022527"/>
    </source>
</evidence>
<gene>
    <name evidence="12" type="ORF">EZS28_004536</name>
</gene>
<dbReference type="PANTHER" id="PTHR43671">
    <property type="entry name" value="SERINE/THREONINE-PROTEIN KINASE NEK"/>
    <property type="match status" value="1"/>
</dbReference>
<dbReference type="AlphaFoldDB" id="A0A5J4WYK5"/>
<dbReference type="InterPro" id="IPR050660">
    <property type="entry name" value="NEK_Ser/Thr_kinase"/>
</dbReference>
<dbReference type="Gene3D" id="1.10.510.10">
    <property type="entry name" value="Transferase(Phosphotransferase) domain 1"/>
    <property type="match status" value="1"/>
</dbReference>
<evidence type="ECO:0000256" key="9">
    <source>
        <dbReference type="SAM" id="MobiDB-lite"/>
    </source>
</evidence>